<dbReference type="GO" id="GO:0000978">
    <property type="term" value="F:RNA polymerase II cis-regulatory region sequence-specific DNA binding"/>
    <property type="evidence" value="ECO:0007669"/>
    <property type="project" value="TreeGrafter"/>
</dbReference>
<dbReference type="PANTHER" id="PTHR23226">
    <property type="entry name" value="ZINC FINGER AND SCAN DOMAIN-CONTAINING"/>
    <property type="match status" value="1"/>
</dbReference>
<dbReference type="GO" id="GO:0008270">
    <property type="term" value="F:zinc ion binding"/>
    <property type="evidence" value="ECO:0007669"/>
    <property type="project" value="UniProtKB-KW"/>
</dbReference>
<keyword evidence="5" id="KW-0862">Zinc</keyword>
<evidence type="ECO:0000259" key="12">
    <source>
        <dbReference type="PROSITE" id="PS50157"/>
    </source>
</evidence>
<evidence type="ECO:0000256" key="10">
    <source>
        <dbReference type="PROSITE-ProRule" id="PRU00042"/>
    </source>
</evidence>
<keyword evidence="7" id="KW-0238">DNA-binding</keyword>
<keyword evidence="9" id="KW-0539">Nucleus</keyword>
<dbReference type="InterPro" id="IPR013087">
    <property type="entry name" value="Znf_C2H2_type"/>
</dbReference>
<accession>A0A7L4MVF4</accession>
<feature type="non-terminal residue" evidence="13">
    <location>
        <position position="1"/>
    </location>
</feature>
<dbReference type="Proteomes" id="UP000586704">
    <property type="component" value="Unassembled WGS sequence"/>
</dbReference>
<keyword evidence="4 10" id="KW-0863">Zinc-finger</keyword>
<feature type="domain" description="C2H2-type" evidence="12">
    <location>
        <begin position="3"/>
        <end position="30"/>
    </location>
</feature>
<dbReference type="GO" id="GO:0000981">
    <property type="term" value="F:DNA-binding transcription factor activity, RNA polymerase II-specific"/>
    <property type="evidence" value="ECO:0007669"/>
    <property type="project" value="TreeGrafter"/>
</dbReference>
<dbReference type="AlphaFoldDB" id="A0A7L4MVF4"/>
<keyword evidence="2" id="KW-0479">Metal-binding</keyword>
<keyword evidence="14" id="KW-1185">Reference proteome</keyword>
<reference evidence="13 14" key="1">
    <citation type="submission" date="2020-02" db="EMBL/GenBank/DDBJ databases">
        <title>Bird 10,000 Genomes (B10K) Project - Family phase.</title>
        <authorList>
            <person name="Zhang G."/>
        </authorList>
    </citation>
    <scope>NUCLEOTIDE SEQUENCE [LARGE SCALE GENOMIC DNA]</scope>
    <source>
        <strain evidence="13">B10K-DU-013-51</strain>
        <tissue evidence="13">Mixed tissue sample</tissue>
    </source>
</reference>
<dbReference type="SUPFAM" id="SSF57667">
    <property type="entry name" value="beta-beta-alpha zinc fingers"/>
    <property type="match status" value="2"/>
</dbReference>
<keyword evidence="6" id="KW-0805">Transcription regulation</keyword>
<name>A0A7L4MVF4_9AVES</name>
<evidence type="ECO:0000256" key="2">
    <source>
        <dbReference type="ARBA" id="ARBA00022723"/>
    </source>
</evidence>
<dbReference type="SMART" id="SM00355">
    <property type="entry name" value="ZnF_C2H2"/>
    <property type="match status" value="3"/>
</dbReference>
<evidence type="ECO:0000256" key="5">
    <source>
        <dbReference type="ARBA" id="ARBA00022833"/>
    </source>
</evidence>
<evidence type="ECO:0000313" key="13">
    <source>
        <dbReference type="EMBL" id="NXY81780.1"/>
    </source>
</evidence>
<dbReference type="EMBL" id="VYZU01008322">
    <property type="protein sequence ID" value="NXY81780.1"/>
    <property type="molecule type" value="Genomic_DNA"/>
</dbReference>
<comment type="subcellular location">
    <subcellularLocation>
        <location evidence="1">Nucleus</location>
    </subcellularLocation>
</comment>
<dbReference type="Gene3D" id="3.30.160.60">
    <property type="entry name" value="Classic Zinc Finger"/>
    <property type="match status" value="3"/>
</dbReference>
<dbReference type="PANTHER" id="PTHR23226:SF416">
    <property type="entry name" value="FI01424P"/>
    <property type="match status" value="1"/>
</dbReference>
<comment type="caution">
    <text evidence="13">The sequence shown here is derived from an EMBL/GenBank/DDBJ whole genome shotgun (WGS) entry which is preliminary data.</text>
</comment>
<evidence type="ECO:0000256" key="8">
    <source>
        <dbReference type="ARBA" id="ARBA00023163"/>
    </source>
</evidence>
<evidence type="ECO:0000256" key="1">
    <source>
        <dbReference type="ARBA" id="ARBA00004123"/>
    </source>
</evidence>
<evidence type="ECO:0000256" key="3">
    <source>
        <dbReference type="ARBA" id="ARBA00022737"/>
    </source>
</evidence>
<feature type="region of interest" description="Disordered" evidence="11">
    <location>
        <begin position="47"/>
        <end position="78"/>
    </location>
</feature>
<dbReference type="PROSITE" id="PS50157">
    <property type="entry name" value="ZINC_FINGER_C2H2_2"/>
    <property type="match status" value="3"/>
</dbReference>
<dbReference type="FunFam" id="3.30.160.60:FF:000213">
    <property type="entry name" value="Zinc finger protein 624"/>
    <property type="match status" value="1"/>
</dbReference>
<proteinExistence type="predicted"/>
<gene>
    <name evidence="13" type="primary">Znf628_0</name>
    <name evidence="13" type="ORF">CEYCYA_R00050</name>
</gene>
<dbReference type="Pfam" id="PF00096">
    <property type="entry name" value="zf-C2H2"/>
    <property type="match status" value="3"/>
</dbReference>
<feature type="domain" description="C2H2-type" evidence="12">
    <location>
        <begin position="76"/>
        <end position="96"/>
    </location>
</feature>
<evidence type="ECO:0000256" key="11">
    <source>
        <dbReference type="SAM" id="MobiDB-lite"/>
    </source>
</evidence>
<dbReference type="InterPro" id="IPR036236">
    <property type="entry name" value="Znf_C2H2_sf"/>
</dbReference>
<keyword evidence="8" id="KW-0804">Transcription</keyword>
<dbReference type="GO" id="GO:0005634">
    <property type="term" value="C:nucleus"/>
    <property type="evidence" value="ECO:0007669"/>
    <property type="project" value="UniProtKB-SubCell"/>
</dbReference>
<keyword evidence="3" id="KW-0677">Repeat</keyword>
<sequence>SPHRCPTCGKTFKNTSGLARHRHGHLAAARPFKCGLCPKTFAQLSGLLGHQRSHPPPAEAPPPSPGTPQPSPERPYRCPECGKAFKGSSGLRYHLR</sequence>
<feature type="compositionally biased region" description="Pro residues" evidence="11">
    <location>
        <begin position="54"/>
        <end position="73"/>
    </location>
</feature>
<evidence type="ECO:0000256" key="6">
    <source>
        <dbReference type="ARBA" id="ARBA00023015"/>
    </source>
</evidence>
<evidence type="ECO:0000256" key="7">
    <source>
        <dbReference type="ARBA" id="ARBA00023125"/>
    </source>
</evidence>
<evidence type="ECO:0000256" key="9">
    <source>
        <dbReference type="ARBA" id="ARBA00023242"/>
    </source>
</evidence>
<protein>
    <submittedName>
        <fullName evidence="13">ZN628 protein</fullName>
    </submittedName>
</protein>
<feature type="non-terminal residue" evidence="13">
    <location>
        <position position="96"/>
    </location>
</feature>
<feature type="domain" description="C2H2-type" evidence="12">
    <location>
        <begin position="32"/>
        <end position="59"/>
    </location>
</feature>
<evidence type="ECO:0000256" key="4">
    <source>
        <dbReference type="ARBA" id="ARBA00022771"/>
    </source>
</evidence>
<dbReference type="FunFam" id="3.30.160.60:FF:000621">
    <property type="entry name" value="FLT3-interacting zinc finger 1"/>
    <property type="match status" value="1"/>
</dbReference>
<dbReference type="PROSITE" id="PS00028">
    <property type="entry name" value="ZINC_FINGER_C2H2_1"/>
    <property type="match status" value="2"/>
</dbReference>
<evidence type="ECO:0000313" key="14">
    <source>
        <dbReference type="Proteomes" id="UP000586704"/>
    </source>
</evidence>
<organism evidence="13 14">
    <name type="scientific">Ceyx cyanopectus</name>
    <name type="common">Indigo-banded kingfisher</name>
    <dbReference type="NCBI Taxonomy" id="390723"/>
    <lineage>
        <taxon>Eukaryota</taxon>
        <taxon>Metazoa</taxon>
        <taxon>Chordata</taxon>
        <taxon>Craniata</taxon>
        <taxon>Vertebrata</taxon>
        <taxon>Euteleostomi</taxon>
        <taxon>Archelosauria</taxon>
        <taxon>Archosauria</taxon>
        <taxon>Dinosauria</taxon>
        <taxon>Saurischia</taxon>
        <taxon>Theropoda</taxon>
        <taxon>Coelurosauria</taxon>
        <taxon>Aves</taxon>
        <taxon>Neognathae</taxon>
        <taxon>Neoaves</taxon>
        <taxon>Telluraves</taxon>
        <taxon>Coraciimorphae</taxon>
        <taxon>Coraciiformes</taxon>
        <taxon>Alcedinidae</taxon>
        <taxon>Ceyx</taxon>
    </lineage>
</organism>